<name>A0A087EI15_9BIFI</name>
<dbReference type="Gene3D" id="3.90.1200.10">
    <property type="match status" value="1"/>
</dbReference>
<protein>
    <submittedName>
        <fullName evidence="3">Aminoglycoside phosphotransferase</fullName>
    </submittedName>
</protein>
<dbReference type="PANTHER" id="PTHR21064:SF6">
    <property type="entry name" value="AMINOGLYCOSIDE PHOSPHOTRANSFERASE DOMAIN-CONTAINING PROTEIN"/>
    <property type="match status" value="1"/>
</dbReference>
<dbReference type="InterPro" id="IPR011009">
    <property type="entry name" value="Kinase-like_dom_sf"/>
</dbReference>
<comment type="caution">
    <text evidence="3">The sequence shown here is derived from an EMBL/GenBank/DDBJ whole genome shotgun (WGS) entry which is preliminary data.</text>
</comment>
<dbReference type="EMBL" id="JGZU01000004">
    <property type="protein sequence ID" value="KFJ07416.1"/>
    <property type="molecule type" value="Genomic_DNA"/>
</dbReference>
<feature type="domain" description="Aminoglycoside phosphotransferase" evidence="2">
    <location>
        <begin position="82"/>
        <end position="344"/>
    </location>
</feature>
<dbReference type="STRING" id="356829.BITS_0651"/>
<accession>A0A087EI15</accession>
<dbReference type="Pfam" id="PF01636">
    <property type="entry name" value="APH"/>
    <property type="match status" value="1"/>
</dbReference>
<evidence type="ECO:0000259" key="2">
    <source>
        <dbReference type="Pfam" id="PF01636"/>
    </source>
</evidence>
<dbReference type="PANTHER" id="PTHR21064">
    <property type="entry name" value="AMINOGLYCOSIDE PHOSPHOTRANSFERASE DOMAIN-CONTAINING PROTEIN-RELATED"/>
    <property type="match status" value="1"/>
</dbReference>
<keyword evidence="3" id="KW-0808">Transferase</keyword>
<dbReference type="InterPro" id="IPR002575">
    <property type="entry name" value="Aminoglycoside_PTrfase"/>
</dbReference>
<sequence>MSVIFPPLQLYGIVEVKERCVHGDGVKNSMDTNGNSQLDIVIQRWPDIQLEEAQSVFDLLQSPVRARAIVSNSGRPTAAAALIDTDYGLMFMKRYARSVRDVQTIEPYHRYVAYLANKGICTPIFLPFASGSNSDVVVQKTGDTTAIRGNDIYEVYSAAEGEDRYGKALTWDPPATLSEAYCLGEMLASIDLASSGFNEPRMVPNGMTNTFGLFATPDLDKQWQQWIAQRPSVSEYLSMTKRDIVHDLEAIRPYASRIAHAYEQLESTWIHGDPHISNFLWENDGPCAVIDFGLADRNTALFDLVMALERHAIQWVEVSAGKLDAYRLDVAEAILKGYAEVRPLSDIEKEILPDVLRLAQAEAGLNWLQYYMNGTRRLEDAAWCYDSCFLAHMQWFDTIPGRDLLDGIRRALD</sequence>
<organism evidence="3 4">
    <name type="scientific">Bifidobacterium tsurumiense</name>
    <dbReference type="NCBI Taxonomy" id="356829"/>
    <lineage>
        <taxon>Bacteria</taxon>
        <taxon>Bacillati</taxon>
        <taxon>Actinomycetota</taxon>
        <taxon>Actinomycetes</taxon>
        <taxon>Bifidobacteriales</taxon>
        <taxon>Bifidobacteriaceae</taxon>
        <taxon>Bifidobacterium</taxon>
    </lineage>
</organism>
<dbReference type="eggNOG" id="COG2334">
    <property type="taxonomic scope" value="Bacteria"/>
</dbReference>
<keyword evidence="4" id="KW-1185">Reference proteome</keyword>
<gene>
    <name evidence="3" type="ORF">BITS_0651</name>
</gene>
<evidence type="ECO:0000256" key="1">
    <source>
        <dbReference type="ARBA" id="ARBA00038240"/>
    </source>
</evidence>
<evidence type="ECO:0000313" key="4">
    <source>
        <dbReference type="Proteomes" id="UP000029080"/>
    </source>
</evidence>
<dbReference type="GO" id="GO:0004413">
    <property type="term" value="F:homoserine kinase activity"/>
    <property type="evidence" value="ECO:0007669"/>
    <property type="project" value="TreeGrafter"/>
</dbReference>
<proteinExistence type="inferred from homology"/>
<evidence type="ECO:0000313" key="3">
    <source>
        <dbReference type="EMBL" id="KFJ07416.1"/>
    </source>
</evidence>
<dbReference type="GO" id="GO:0009088">
    <property type="term" value="P:threonine biosynthetic process"/>
    <property type="evidence" value="ECO:0007669"/>
    <property type="project" value="TreeGrafter"/>
</dbReference>
<reference evidence="3 4" key="1">
    <citation type="submission" date="2014-03" db="EMBL/GenBank/DDBJ databases">
        <title>Genomics of Bifidobacteria.</title>
        <authorList>
            <person name="Ventura M."/>
            <person name="Milani C."/>
            <person name="Lugli G.A."/>
        </authorList>
    </citation>
    <scope>NUCLEOTIDE SEQUENCE [LARGE SCALE GENOMIC DNA]</scope>
    <source>
        <strain evidence="3 4">JCM 13495</strain>
    </source>
</reference>
<dbReference type="SUPFAM" id="SSF56112">
    <property type="entry name" value="Protein kinase-like (PK-like)"/>
    <property type="match status" value="1"/>
</dbReference>
<dbReference type="InterPro" id="IPR050249">
    <property type="entry name" value="Pseudomonas-type_ThrB"/>
</dbReference>
<dbReference type="Proteomes" id="UP000029080">
    <property type="component" value="Unassembled WGS sequence"/>
</dbReference>
<dbReference type="AlphaFoldDB" id="A0A087EI15"/>
<comment type="similarity">
    <text evidence="1">Belongs to the pseudomonas-type ThrB family.</text>
</comment>